<dbReference type="GO" id="GO:0005886">
    <property type="term" value="C:plasma membrane"/>
    <property type="evidence" value="ECO:0007669"/>
    <property type="project" value="UniProtKB-SubCell"/>
</dbReference>
<feature type="domain" description="ABC transmembrane type-1" evidence="8">
    <location>
        <begin position="1"/>
        <end position="180"/>
    </location>
</feature>
<keyword evidence="6 7" id="KW-0472">Membrane</keyword>
<evidence type="ECO:0000256" key="1">
    <source>
        <dbReference type="ARBA" id="ARBA00004651"/>
    </source>
</evidence>
<dbReference type="PANTHER" id="PTHR32243:SF52">
    <property type="entry name" value="ABC TRANSPORTER PERMEASE PROTEIN"/>
    <property type="match status" value="1"/>
</dbReference>
<gene>
    <name evidence="9" type="ORF">S01H1_34585</name>
</gene>
<dbReference type="Gene3D" id="1.10.3720.10">
    <property type="entry name" value="MetI-like"/>
    <property type="match status" value="1"/>
</dbReference>
<reference evidence="9" key="1">
    <citation type="journal article" date="2014" name="Front. Microbiol.">
        <title>High frequency of phylogenetically diverse reductive dehalogenase-homologous genes in deep subseafloor sedimentary metagenomes.</title>
        <authorList>
            <person name="Kawai M."/>
            <person name="Futagami T."/>
            <person name="Toyoda A."/>
            <person name="Takaki Y."/>
            <person name="Nishi S."/>
            <person name="Hori S."/>
            <person name="Arai W."/>
            <person name="Tsubouchi T."/>
            <person name="Morono Y."/>
            <person name="Uchiyama I."/>
            <person name="Ito T."/>
            <person name="Fujiyama A."/>
            <person name="Inagaki F."/>
            <person name="Takami H."/>
        </authorList>
    </citation>
    <scope>NUCLEOTIDE SEQUENCE</scope>
    <source>
        <strain evidence="9">Expedition CK06-06</strain>
    </source>
</reference>
<feature type="transmembrane region" description="Helical" evidence="7">
    <location>
        <begin position="25"/>
        <end position="47"/>
    </location>
</feature>
<keyword evidence="3" id="KW-1003">Cell membrane</keyword>
<dbReference type="PANTHER" id="PTHR32243">
    <property type="entry name" value="MALTOSE TRANSPORT SYSTEM PERMEASE-RELATED"/>
    <property type="match status" value="1"/>
</dbReference>
<sequence>IIALTLGSLGGYALARARIPRKQDIAFWMITTRMAPIAVVLLPFFLIFLSLRILYTLTALVIVYTSFNLPFATWLLWGFFEGTPLEIEEAALCDGCSKFGVFRKIALPLITPGLVTTAILCFMFAWNDFMFASVFTTRQTMTLPVIASNYMAAKRAIPWGQVTATGSFVFIPILLGGILIRRYFITGLTLGAIK</sequence>
<evidence type="ECO:0000256" key="6">
    <source>
        <dbReference type="ARBA" id="ARBA00023136"/>
    </source>
</evidence>
<comment type="caution">
    <text evidence="9">The sequence shown here is derived from an EMBL/GenBank/DDBJ whole genome shotgun (WGS) entry which is preliminary data.</text>
</comment>
<dbReference type="GO" id="GO:0055085">
    <property type="term" value="P:transmembrane transport"/>
    <property type="evidence" value="ECO:0007669"/>
    <property type="project" value="InterPro"/>
</dbReference>
<dbReference type="CDD" id="cd06261">
    <property type="entry name" value="TM_PBP2"/>
    <property type="match status" value="1"/>
</dbReference>
<evidence type="ECO:0000256" key="3">
    <source>
        <dbReference type="ARBA" id="ARBA00022475"/>
    </source>
</evidence>
<feature type="transmembrane region" description="Helical" evidence="7">
    <location>
        <begin position="105"/>
        <end position="126"/>
    </location>
</feature>
<dbReference type="InterPro" id="IPR000515">
    <property type="entry name" value="MetI-like"/>
</dbReference>
<organism evidence="9">
    <name type="scientific">marine sediment metagenome</name>
    <dbReference type="NCBI Taxonomy" id="412755"/>
    <lineage>
        <taxon>unclassified sequences</taxon>
        <taxon>metagenomes</taxon>
        <taxon>ecological metagenomes</taxon>
    </lineage>
</organism>
<dbReference type="Pfam" id="PF00528">
    <property type="entry name" value="BPD_transp_1"/>
    <property type="match status" value="1"/>
</dbReference>
<comment type="subcellular location">
    <subcellularLocation>
        <location evidence="1">Cell membrane</location>
        <topology evidence="1">Multi-pass membrane protein</topology>
    </subcellularLocation>
</comment>
<evidence type="ECO:0000313" key="9">
    <source>
        <dbReference type="EMBL" id="GAG04806.1"/>
    </source>
</evidence>
<evidence type="ECO:0000256" key="2">
    <source>
        <dbReference type="ARBA" id="ARBA00022448"/>
    </source>
</evidence>
<dbReference type="InterPro" id="IPR050901">
    <property type="entry name" value="BP-dep_ABC_trans_perm"/>
</dbReference>
<dbReference type="EMBL" id="BARS01021541">
    <property type="protein sequence ID" value="GAG04806.1"/>
    <property type="molecule type" value="Genomic_DNA"/>
</dbReference>
<dbReference type="PROSITE" id="PS50928">
    <property type="entry name" value="ABC_TM1"/>
    <property type="match status" value="1"/>
</dbReference>
<accession>X0VWA2</accession>
<dbReference type="AlphaFoldDB" id="X0VWA2"/>
<keyword evidence="5 7" id="KW-1133">Transmembrane helix</keyword>
<evidence type="ECO:0000256" key="7">
    <source>
        <dbReference type="SAM" id="Phobius"/>
    </source>
</evidence>
<feature type="non-terminal residue" evidence="9">
    <location>
        <position position="1"/>
    </location>
</feature>
<feature type="transmembrane region" description="Helical" evidence="7">
    <location>
        <begin position="53"/>
        <end position="77"/>
    </location>
</feature>
<proteinExistence type="predicted"/>
<keyword evidence="2" id="KW-0813">Transport</keyword>
<feature type="transmembrane region" description="Helical" evidence="7">
    <location>
        <begin position="159"/>
        <end position="180"/>
    </location>
</feature>
<protein>
    <recommendedName>
        <fullName evidence="8">ABC transmembrane type-1 domain-containing protein</fullName>
    </recommendedName>
</protein>
<evidence type="ECO:0000256" key="5">
    <source>
        <dbReference type="ARBA" id="ARBA00022989"/>
    </source>
</evidence>
<evidence type="ECO:0000259" key="8">
    <source>
        <dbReference type="PROSITE" id="PS50928"/>
    </source>
</evidence>
<evidence type="ECO:0000256" key="4">
    <source>
        <dbReference type="ARBA" id="ARBA00022692"/>
    </source>
</evidence>
<dbReference type="SUPFAM" id="SSF161098">
    <property type="entry name" value="MetI-like"/>
    <property type="match status" value="1"/>
</dbReference>
<name>X0VWA2_9ZZZZ</name>
<dbReference type="InterPro" id="IPR035906">
    <property type="entry name" value="MetI-like_sf"/>
</dbReference>
<keyword evidence="4 7" id="KW-0812">Transmembrane</keyword>